<gene>
    <name evidence="1" type="ORF">A8975_0994</name>
</gene>
<dbReference type="EMBL" id="SOQZ01000002">
    <property type="protein sequence ID" value="TDY12231.1"/>
    <property type="molecule type" value="Genomic_DNA"/>
</dbReference>
<dbReference type="Proteomes" id="UP000294930">
    <property type="component" value="Unassembled WGS sequence"/>
</dbReference>
<sequence length="56" mass="6576">MIKKIPNRKKVNLKISDVDFSSGISKLNGFCELKCIISKILINFNNKYNNYRYYNA</sequence>
<reference evidence="1 2" key="1">
    <citation type="submission" date="2019-03" db="EMBL/GenBank/DDBJ databases">
        <title>Genomic Encyclopedia of Type Strains, Phase III (KMG-III): the genomes of soil and plant-associated and newly described type strains.</title>
        <authorList>
            <person name="Whitman W."/>
        </authorList>
    </citation>
    <scope>NUCLEOTIDE SEQUENCE [LARGE SCALE GENOMIC DNA]</scope>
    <source>
        <strain evidence="1 2">CGMCC 1.10957</strain>
    </source>
</reference>
<name>A0ABY2G6G7_9FLAO</name>
<keyword evidence="2" id="KW-1185">Reference proteome</keyword>
<accession>A0ABY2G6G7</accession>
<evidence type="ECO:0000313" key="2">
    <source>
        <dbReference type="Proteomes" id="UP000294930"/>
    </source>
</evidence>
<organism evidence="1 2">
    <name type="scientific">Meridianimaribacter flavus</name>
    <dbReference type="NCBI Taxonomy" id="571115"/>
    <lineage>
        <taxon>Bacteria</taxon>
        <taxon>Pseudomonadati</taxon>
        <taxon>Bacteroidota</taxon>
        <taxon>Flavobacteriia</taxon>
        <taxon>Flavobacteriales</taxon>
        <taxon>Flavobacteriaceae</taxon>
        <taxon>Meridianimaribacter</taxon>
    </lineage>
</organism>
<protein>
    <submittedName>
        <fullName evidence="1">Uncharacterized protein</fullName>
    </submittedName>
</protein>
<evidence type="ECO:0000313" key="1">
    <source>
        <dbReference type="EMBL" id="TDY12231.1"/>
    </source>
</evidence>
<comment type="caution">
    <text evidence="1">The sequence shown here is derived from an EMBL/GenBank/DDBJ whole genome shotgun (WGS) entry which is preliminary data.</text>
</comment>
<proteinExistence type="predicted"/>